<feature type="region of interest" description="Disordered" evidence="1">
    <location>
        <begin position="198"/>
        <end position="230"/>
    </location>
</feature>
<dbReference type="Pfam" id="PF14479">
    <property type="entry name" value="HeLo"/>
    <property type="match status" value="1"/>
</dbReference>
<sequence>MRWHSHHVESGRRRLSPFPGRLHHHFSMAEVFGTVSAALSVAALFNNAVECFGYVQLGRHYGRDYERCQLKLDILQARLTKWGDTVGIHDDARFATTSPTDEATQRVRIVLEEIGLMFQTAKKTSSRYDITKKISDAAWPSLDVFQGVLRKKGKERQRASSFKQKMKWALYDAKEFQRLLTNMNGFVDDLEKLHPAEQQRPAATPNTHDALSETTTAIDEESRRGSAKSDDTMVMAVAENVFIDEKAKVRVGNEYSANIKAETLATRPGMAKAHKIEAKGTSRVQVGNSYGFGSIFDD</sequence>
<feature type="domain" description="Prion-inhibition and propagation HeLo" evidence="3">
    <location>
        <begin position="33"/>
        <end position="200"/>
    </location>
</feature>
<dbReference type="KEGG" id="amus:LMH87_001146"/>
<dbReference type="InterPro" id="IPR038305">
    <property type="entry name" value="HeLo_sf"/>
</dbReference>
<dbReference type="PANTHER" id="PTHR37542">
    <property type="entry name" value="HELO DOMAIN-CONTAINING PROTEIN-RELATED"/>
    <property type="match status" value="1"/>
</dbReference>
<evidence type="ECO:0000259" key="2">
    <source>
        <dbReference type="Pfam" id="PF11558"/>
    </source>
</evidence>
<name>A0A9W8QFY6_AKAMU</name>
<dbReference type="AlphaFoldDB" id="A0A9W8QFY6"/>
<dbReference type="Gene3D" id="1.20.120.1020">
    <property type="entry name" value="Prion-inhibition and propagation, HeLo domain"/>
    <property type="match status" value="1"/>
</dbReference>
<evidence type="ECO:0008006" key="6">
    <source>
        <dbReference type="Google" id="ProtNLM"/>
    </source>
</evidence>
<feature type="compositionally biased region" description="Basic and acidic residues" evidence="1">
    <location>
        <begin position="220"/>
        <end position="230"/>
    </location>
</feature>
<accession>A0A9W8QFY6</accession>
<feature type="domain" description="Het-s prion-forming" evidence="2">
    <location>
        <begin position="236"/>
        <end position="291"/>
    </location>
</feature>
<dbReference type="InterPro" id="IPR029498">
    <property type="entry name" value="HeLo_dom"/>
</dbReference>
<evidence type="ECO:0000259" key="3">
    <source>
        <dbReference type="Pfam" id="PF14479"/>
    </source>
</evidence>
<protein>
    <recommendedName>
        <fullName evidence="6">Prion-inhibition and propagation HeLo domain-containing protein</fullName>
    </recommendedName>
</protein>
<dbReference type="InterPro" id="IPR021084">
    <property type="entry name" value="Het-s_prion_dom"/>
</dbReference>
<reference evidence="4" key="1">
    <citation type="journal article" date="2023" name="Access Microbiol">
        <title>De-novo genome assembly for Akanthomyces muscarius, a biocontrol agent of insect agricultural pests.</title>
        <authorList>
            <person name="Erdos Z."/>
            <person name="Studholme D.J."/>
            <person name="Raymond B."/>
            <person name="Sharma M."/>
        </authorList>
    </citation>
    <scope>NUCLEOTIDE SEQUENCE</scope>
    <source>
        <strain evidence="4">Ve6</strain>
    </source>
</reference>
<dbReference type="RefSeq" id="XP_056056048.1">
    <property type="nucleotide sequence ID" value="XM_056199175.1"/>
</dbReference>
<dbReference type="Proteomes" id="UP001144673">
    <property type="component" value="Chromosome 6"/>
</dbReference>
<dbReference type="EMBL" id="JAJHUN010000007">
    <property type="protein sequence ID" value="KAJ4155924.1"/>
    <property type="molecule type" value="Genomic_DNA"/>
</dbReference>
<dbReference type="GeneID" id="80888305"/>
<gene>
    <name evidence="4" type="ORF">LMH87_001146</name>
</gene>
<comment type="caution">
    <text evidence="4">The sequence shown here is derived from an EMBL/GenBank/DDBJ whole genome shotgun (WGS) entry which is preliminary data.</text>
</comment>
<evidence type="ECO:0000256" key="1">
    <source>
        <dbReference type="SAM" id="MobiDB-lite"/>
    </source>
</evidence>
<proteinExistence type="predicted"/>
<dbReference type="Pfam" id="PF11558">
    <property type="entry name" value="HET-s_218-289"/>
    <property type="match status" value="1"/>
</dbReference>
<organism evidence="4 5">
    <name type="scientific">Akanthomyces muscarius</name>
    <name type="common">Entomopathogenic fungus</name>
    <name type="synonym">Lecanicillium muscarium</name>
    <dbReference type="NCBI Taxonomy" id="2231603"/>
    <lineage>
        <taxon>Eukaryota</taxon>
        <taxon>Fungi</taxon>
        <taxon>Dikarya</taxon>
        <taxon>Ascomycota</taxon>
        <taxon>Pezizomycotina</taxon>
        <taxon>Sordariomycetes</taxon>
        <taxon>Hypocreomycetidae</taxon>
        <taxon>Hypocreales</taxon>
        <taxon>Cordycipitaceae</taxon>
        <taxon>Akanthomyces</taxon>
    </lineage>
</organism>
<evidence type="ECO:0000313" key="4">
    <source>
        <dbReference type="EMBL" id="KAJ4155924.1"/>
    </source>
</evidence>
<keyword evidence="5" id="KW-1185">Reference proteome</keyword>
<dbReference type="PANTHER" id="PTHR37542:SF3">
    <property type="entry name" value="PRION-INHIBITION AND PROPAGATION HELO DOMAIN-CONTAINING PROTEIN"/>
    <property type="match status" value="1"/>
</dbReference>
<evidence type="ECO:0000313" key="5">
    <source>
        <dbReference type="Proteomes" id="UP001144673"/>
    </source>
</evidence>
<feature type="compositionally biased region" description="Polar residues" evidence="1">
    <location>
        <begin position="204"/>
        <end position="217"/>
    </location>
</feature>